<dbReference type="EMBL" id="BPQB01000006">
    <property type="protein sequence ID" value="GJE87392.1"/>
    <property type="molecule type" value="Genomic_DNA"/>
</dbReference>
<dbReference type="AlphaFoldDB" id="A0A9P3G3F6"/>
<reference evidence="1 2" key="1">
    <citation type="submission" date="2021-08" db="EMBL/GenBank/DDBJ databases">
        <title>Draft Genome Sequence of Phanerochaete sordida strain YK-624.</title>
        <authorList>
            <person name="Mori T."/>
            <person name="Dohra H."/>
            <person name="Suzuki T."/>
            <person name="Kawagishi H."/>
            <person name="Hirai H."/>
        </authorList>
    </citation>
    <scope>NUCLEOTIDE SEQUENCE [LARGE SCALE GENOMIC DNA]</scope>
    <source>
        <strain evidence="1 2">YK-624</strain>
    </source>
</reference>
<dbReference type="Proteomes" id="UP000703269">
    <property type="component" value="Unassembled WGS sequence"/>
</dbReference>
<evidence type="ECO:0000313" key="1">
    <source>
        <dbReference type="EMBL" id="GJE87392.1"/>
    </source>
</evidence>
<protein>
    <submittedName>
        <fullName evidence="1">Uncharacterized protein</fullName>
    </submittedName>
</protein>
<proteinExistence type="predicted"/>
<sequence>MARCLNSIFIRFQLYFRGCNHGRSYPLILPFSISRKDAGRHGDAMWSWDAIGPSDYYCSSLFLQPVPCAQPVDIRRSSTLQDSQEDSQSRPWLARLWCNTLCPWSFNSLQRRLSSGKLHQRPRGRPWELAPHALQYFGPWLSPGLSSRPRRPRSSRCTLSTRMAQSSWELLLHRSASPCPRPSSYAPH</sequence>
<accession>A0A9P3G3F6</accession>
<organism evidence="1 2">
    <name type="scientific">Phanerochaete sordida</name>
    <dbReference type="NCBI Taxonomy" id="48140"/>
    <lineage>
        <taxon>Eukaryota</taxon>
        <taxon>Fungi</taxon>
        <taxon>Dikarya</taxon>
        <taxon>Basidiomycota</taxon>
        <taxon>Agaricomycotina</taxon>
        <taxon>Agaricomycetes</taxon>
        <taxon>Polyporales</taxon>
        <taxon>Phanerochaetaceae</taxon>
        <taxon>Phanerochaete</taxon>
    </lineage>
</organism>
<name>A0A9P3G3F6_9APHY</name>
<evidence type="ECO:0000313" key="2">
    <source>
        <dbReference type="Proteomes" id="UP000703269"/>
    </source>
</evidence>
<gene>
    <name evidence="1" type="ORF">PsYK624_034750</name>
</gene>
<comment type="caution">
    <text evidence="1">The sequence shown here is derived from an EMBL/GenBank/DDBJ whole genome shotgun (WGS) entry which is preliminary data.</text>
</comment>
<keyword evidence="2" id="KW-1185">Reference proteome</keyword>